<comment type="caution">
    <text evidence="2">The sequence shown here is derived from an EMBL/GenBank/DDBJ whole genome shotgun (WGS) entry which is preliminary data.</text>
</comment>
<evidence type="ECO:0000313" key="2">
    <source>
        <dbReference type="EMBL" id="MQP15258.1"/>
    </source>
</evidence>
<reference evidence="2 3" key="1">
    <citation type="submission" date="2019-09" db="EMBL/GenBank/DDBJ databases">
        <title>Distinct polysaccharide growth profiles of human intestinal Prevotella copri isolates.</title>
        <authorList>
            <person name="Fehlner-Peach H."/>
            <person name="Magnabosco C."/>
            <person name="Raghavan V."/>
            <person name="Scher J.U."/>
            <person name="Tett A."/>
            <person name="Cox L.M."/>
            <person name="Gottsegen C."/>
            <person name="Watters A."/>
            <person name="Wiltshire- Gordon J.D."/>
            <person name="Segata N."/>
            <person name="Bonneau R."/>
            <person name="Littman D.R."/>
        </authorList>
    </citation>
    <scope>NUCLEOTIDE SEQUENCE [LARGE SCALE GENOMIC DNA]</scope>
    <source>
        <strain evidence="3">iAA917</strain>
    </source>
</reference>
<dbReference type="SUPFAM" id="SSF53448">
    <property type="entry name" value="Nucleotide-diphospho-sugar transferases"/>
    <property type="match status" value="1"/>
</dbReference>
<evidence type="ECO:0000259" key="1">
    <source>
        <dbReference type="Pfam" id="PF00535"/>
    </source>
</evidence>
<organism evidence="2 3">
    <name type="scientific">Segatella copri</name>
    <dbReference type="NCBI Taxonomy" id="165179"/>
    <lineage>
        <taxon>Bacteria</taxon>
        <taxon>Pseudomonadati</taxon>
        <taxon>Bacteroidota</taxon>
        <taxon>Bacteroidia</taxon>
        <taxon>Bacteroidales</taxon>
        <taxon>Prevotellaceae</taxon>
        <taxon>Segatella</taxon>
    </lineage>
</organism>
<dbReference type="AlphaFoldDB" id="A0A6G1VQX6"/>
<protein>
    <submittedName>
        <fullName evidence="2">Glycosyltransferase family 2 protein</fullName>
    </submittedName>
</protein>
<dbReference type="RefSeq" id="WP_153090843.1">
    <property type="nucleotide sequence ID" value="NZ_VZAH01000120.1"/>
</dbReference>
<dbReference type="EMBL" id="VZAH01000120">
    <property type="protein sequence ID" value="MQP15258.1"/>
    <property type="molecule type" value="Genomic_DNA"/>
</dbReference>
<dbReference type="CDD" id="cd00761">
    <property type="entry name" value="Glyco_tranf_GTA_type"/>
    <property type="match status" value="1"/>
</dbReference>
<name>A0A6G1VQX6_9BACT</name>
<dbReference type="Pfam" id="PF00535">
    <property type="entry name" value="Glycos_transf_2"/>
    <property type="match status" value="1"/>
</dbReference>
<dbReference type="GO" id="GO:0016758">
    <property type="term" value="F:hexosyltransferase activity"/>
    <property type="evidence" value="ECO:0007669"/>
    <property type="project" value="UniProtKB-ARBA"/>
</dbReference>
<dbReference type="PANTHER" id="PTHR22916:SF3">
    <property type="entry name" value="UDP-GLCNAC:BETAGAL BETA-1,3-N-ACETYLGLUCOSAMINYLTRANSFERASE-LIKE PROTEIN 1"/>
    <property type="match status" value="1"/>
</dbReference>
<dbReference type="Gene3D" id="3.90.550.10">
    <property type="entry name" value="Spore Coat Polysaccharide Biosynthesis Protein SpsA, Chain A"/>
    <property type="match status" value="1"/>
</dbReference>
<evidence type="ECO:0000313" key="3">
    <source>
        <dbReference type="Proteomes" id="UP000477980"/>
    </source>
</evidence>
<keyword evidence="2" id="KW-0808">Transferase</keyword>
<dbReference type="InterPro" id="IPR001173">
    <property type="entry name" value="Glyco_trans_2-like"/>
</dbReference>
<gene>
    <name evidence="2" type="ORF">F7D25_12745</name>
</gene>
<dbReference type="OrthoDB" id="6307329at2"/>
<proteinExistence type="predicted"/>
<feature type="domain" description="Glycosyltransferase 2-like" evidence="1">
    <location>
        <begin position="4"/>
        <end position="136"/>
    </location>
</feature>
<dbReference type="Proteomes" id="UP000477980">
    <property type="component" value="Unassembled WGS sequence"/>
</dbReference>
<dbReference type="PANTHER" id="PTHR22916">
    <property type="entry name" value="GLYCOSYLTRANSFERASE"/>
    <property type="match status" value="1"/>
</dbReference>
<accession>A0A6G1VQX6</accession>
<sequence>MMFSIVIPLFNKEKFIAETLHSVVLQSYHDYEVIIVNDNSTDNSLAIAQTFEVDKRFKVYTKLNGGVSDTRNFGVKKAVGKYICFLDADDIWEKSYLQEVYRLINKYPDNDFFCLGYSFFNNDIEDTYAKFNLRKYIKTDDAIIDFFRYSVLKKGSIALTSAVVISRSLIESKQLKFKKGCSMGEDVDFWVRACALKNIVYSNKTLMFYRNACEDCLTSLGFGTISRSYAYWKWYSMISFSPYKNRFTTRMLYTTAIMGLKTHESSLIRKYLRMMQGNYLLLSRIVLFIRSFFI</sequence>
<dbReference type="InterPro" id="IPR029044">
    <property type="entry name" value="Nucleotide-diphossugar_trans"/>
</dbReference>